<dbReference type="Pfam" id="PF13858">
    <property type="entry name" value="DUF4199"/>
    <property type="match status" value="1"/>
</dbReference>
<keyword evidence="1" id="KW-0472">Membrane</keyword>
<dbReference type="Proteomes" id="UP000199564">
    <property type="component" value="Unassembled WGS sequence"/>
</dbReference>
<name>A0A1I5A471_9BACT</name>
<feature type="transmembrane region" description="Helical" evidence="1">
    <location>
        <begin position="38"/>
        <end position="58"/>
    </location>
</feature>
<dbReference type="EMBL" id="FOVW01000001">
    <property type="protein sequence ID" value="SFN57274.1"/>
    <property type="molecule type" value="Genomic_DNA"/>
</dbReference>
<evidence type="ECO:0000256" key="1">
    <source>
        <dbReference type="SAM" id="Phobius"/>
    </source>
</evidence>
<keyword evidence="1" id="KW-1133">Transmembrane helix</keyword>
<dbReference type="RefSeq" id="WP_091648518.1">
    <property type="nucleotide sequence ID" value="NZ_FOVW01000001.1"/>
</dbReference>
<sequence>MEEQQTPFKAAVQPGLTIGLVSLAITYIAYFIDSTLLASGWFGLVAIVLFFVLIIYFGRQYRAELGGFMSFGTAFNFSFIAIIISGIISIVGQILLFHVIDPSLPDVLADASVQNTLEIMESFGANPDNMSTEQLDEMREATRNNFTLGGQIKNFGFGLVVYAIIALILGAILKKRDKSLDY</sequence>
<feature type="transmembrane region" description="Helical" evidence="1">
    <location>
        <begin position="12"/>
        <end position="32"/>
    </location>
</feature>
<dbReference type="AlphaFoldDB" id="A0A1I5A471"/>
<accession>A0A1I5A471</accession>
<keyword evidence="3" id="KW-1185">Reference proteome</keyword>
<feature type="transmembrane region" description="Helical" evidence="1">
    <location>
        <begin position="79"/>
        <end position="100"/>
    </location>
</feature>
<evidence type="ECO:0000313" key="3">
    <source>
        <dbReference type="Proteomes" id="UP000199564"/>
    </source>
</evidence>
<protein>
    <recommendedName>
        <fullName evidence="4">DUF4199 domain-containing protein</fullName>
    </recommendedName>
</protein>
<reference evidence="3" key="1">
    <citation type="submission" date="2016-10" db="EMBL/GenBank/DDBJ databases">
        <authorList>
            <person name="Varghese N."/>
            <person name="Submissions S."/>
        </authorList>
    </citation>
    <scope>NUCLEOTIDE SEQUENCE [LARGE SCALE GENOMIC DNA]</scope>
    <source>
        <strain evidence="3">DSM 15282</strain>
    </source>
</reference>
<gene>
    <name evidence="2" type="ORF">SAMN04488519_1014</name>
</gene>
<proteinExistence type="predicted"/>
<evidence type="ECO:0000313" key="2">
    <source>
        <dbReference type="EMBL" id="SFN57274.1"/>
    </source>
</evidence>
<dbReference type="STRING" id="226506.SAMN04488519_1014"/>
<feature type="transmembrane region" description="Helical" evidence="1">
    <location>
        <begin position="155"/>
        <end position="173"/>
    </location>
</feature>
<evidence type="ECO:0008006" key="4">
    <source>
        <dbReference type="Google" id="ProtNLM"/>
    </source>
</evidence>
<keyword evidence="1" id="KW-0812">Transmembrane</keyword>
<organism evidence="2 3">
    <name type="scientific">Algoriphagus ornithinivorans</name>
    <dbReference type="NCBI Taxonomy" id="226506"/>
    <lineage>
        <taxon>Bacteria</taxon>
        <taxon>Pseudomonadati</taxon>
        <taxon>Bacteroidota</taxon>
        <taxon>Cytophagia</taxon>
        <taxon>Cytophagales</taxon>
        <taxon>Cyclobacteriaceae</taxon>
        <taxon>Algoriphagus</taxon>
    </lineage>
</organism>
<dbReference type="InterPro" id="IPR025250">
    <property type="entry name" value="DUF4199"/>
</dbReference>